<dbReference type="RefSeq" id="WP_380803095.1">
    <property type="nucleotide sequence ID" value="NZ_JBHSFZ010000007.1"/>
</dbReference>
<feature type="region of interest" description="Disordered" evidence="1">
    <location>
        <begin position="12"/>
        <end position="48"/>
    </location>
</feature>
<feature type="compositionally biased region" description="Low complexity" evidence="1">
    <location>
        <begin position="30"/>
        <end position="48"/>
    </location>
</feature>
<accession>A0ABV9EVM1</accession>
<evidence type="ECO:0000313" key="3">
    <source>
        <dbReference type="EMBL" id="MFC4593700.1"/>
    </source>
</evidence>
<dbReference type="EMBL" id="JBHSFZ010000007">
    <property type="protein sequence ID" value="MFC4593700.1"/>
    <property type="molecule type" value="Genomic_DNA"/>
</dbReference>
<proteinExistence type="predicted"/>
<evidence type="ECO:0000313" key="4">
    <source>
        <dbReference type="Proteomes" id="UP001595957"/>
    </source>
</evidence>
<protein>
    <submittedName>
        <fullName evidence="3">DUF3597 domain-containing protein</fullName>
    </submittedName>
</protein>
<reference evidence="4" key="1">
    <citation type="journal article" date="2019" name="Int. J. Syst. Evol. Microbiol.">
        <title>The Global Catalogue of Microorganisms (GCM) 10K type strain sequencing project: providing services to taxonomists for standard genome sequencing and annotation.</title>
        <authorList>
            <consortium name="The Broad Institute Genomics Platform"/>
            <consortium name="The Broad Institute Genome Sequencing Center for Infectious Disease"/>
            <person name="Wu L."/>
            <person name="Ma J."/>
        </authorList>
    </citation>
    <scope>NUCLEOTIDE SEQUENCE [LARGE SCALE GENOMIC DNA]</scope>
    <source>
        <strain evidence="4">NBRC 103632</strain>
    </source>
</reference>
<organism evidence="3 4">
    <name type="scientific">Sphingobium tyrosinilyticum</name>
    <dbReference type="NCBI Taxonomy" id="2715436"/>
    <lineage>
        <taxon>Bacteria</taxon>
        <taxon>Pseudomonadati</taxon>
        <taxon>Pseudomonadota</taxon>
        <taxon>Alphaproteobacteria</taxon>
        <taxon>Sphingomonadales</taxon>
        <taxon>Sphingomonadaceae</taxon>
        <taxon>Sphingobium</taxon>
    </lineage>
</organism>
<sequence>MSVFGKIMDKIFHRGGKPQSKTAPTPPPNTASAAAARPSSPTPATTAPQVAVTAQVDVGAVLTSMADLKGGGGNYQSSIVDLLKLLDLDPSLAARKELAEELGVRAGADGSAEQNIALHKAVMSKLAENGGIVPHSLRD</sequence>
<evidence type="ECO:0000259" key="2">
    <source>
        <dbReference type="Pfam" id="PF12200"/>
    </source>
</evidence>
<dbReference type="Pfam" id="PF12200">
    <property type="entry name" value="DUF3597"/>
    <property type="match status" value="1"/>
</dbReference>
<keyword evidence="4" id="KW-1185">Reference proteome</keyword>
<comment type="caution">
    <text evidence="3">The sequence shown here is derived from an EMBL/GenBank/DDBJ whole genome shotgun (WGS) entry which is preliminary data.</text>
</comment>
<evidence type="ECO:0000256" key="1">
    <source>
        <dbReference type="SAM" id="MobiDB-lite"/>
    </source>
</evidence>
<dbReference type="InterPro" id="IPR022016">
    <property type="entry name" value="DUF3597"/>
</dbReference>
<dbReference type="SUPFAM" id="SSF158634">
    <property type="entry name" value="RPA2825-like"/>
    <property type="match status" value="1"/>
</dbReference>
<gene>
    <name evidence="3" type="ORF">ACFO3E_05770</name>
</gene>
<dbReference type="Proteomes" id="UP001595957">
    <property type="component" value="Unassembled WGS sequence"/>
</dbReference>
<name>A0ABV9EVM1_9SPHN</name>
<feature type="domain" description="DUF3597" evidence="2">
    <location>
        <begin position="3"/>
        <end position="134"/>
    </location>
</feature>